<dbReference type="EMBL" id="JBKBDD010000003">
    <property type="protein sequence ID" value="MFN6543929.1"/>
    <property type="molecule type" value="Genomic_DNA"/>
</dbReference>
<gene>
    <name evidence="1" type="ORF">ACK4CT_12135</name>
</gene>
<protein>
    <recommendedName>
        <fullName evidence="3">Lysin B</fullName>
    </recommendedName>
</protein>
<dbReference type="RefSeq" id="WP_409543339.1">
    <property type="nucleotide sequence ID" value="NZ_JBKBDD010000003.1"/>
</dbReference>
<accession>A0ABW9L7K9</accession>
<organism evidence="1 2">
    <name type="scientific">Mycolicibacterium nivoides</name>
    <dbReference type="NCBI Taxonomy" id="2487344"/>
    <lineage>
        <taxon>Bacteria</taxon>
        <taxon>Bacillati</taxon>
        <taxon>Actinomycetota</taxon>
        <taxon>Actinomycetes</taxon>
        <taxon>Mycobacteriales</taxon>
        <taxon>Mycobacteriaceae</taxon>
        <taxon>Mycolicibacterium</taxon>
    </lineage>
</organism>
<dbReference type="SUPFAM" id="SSF53474">
    <property type="entry name" value="alpha/beta-Hydrolases"/>
    <property type="match status" value="1"/>
</dbReference>
<dbReference type="Gene3D" id="3.40.50.1820">
    <property type="entry name" value="alpha/beta hydrolase"/>
    <property type="match status" value="1"/>
</dbReference>
<reference evidence="1 2" key="1">
    <citation type="submission" date="2024-12" db="EMBL/GenBank/DDBJ databases">
        <title>The coexistence of Mycolicibacterium septicum and Mycolicibacterium nivoides in clinical samples.</title>
        <authorList>
            <person name="Wang C."/>
            <person name="Feng Y."/>
            <person name="Zong Z."/>
        </authorList>
    </citation>
    <scope>NUCLEOTIDE SEQUENCE [LARGE SCALE GENOMIC DNA]</scope>
    <source>
        <strain evidence="1 2">120309</strain>
    </source>
</reference>
<sequence length="393" mass="41175">MTELRYGGGQAAEAMAWQRAIVEFAPSYARSANGGPLKVDGWIGDDDAQVAAEYRQRRELPAPPRGVVVTHEEYRALVRTAPAAPKPRHLGIMFRGTGGVIGLDLVSRVCQGATDLVEERNPEWPASMGGLPPGAAGTPSMNKAVQIAVAAGAREIQTGRTFILGGYSAGAHVAARLRAMLEPGQPLAEYRRNYVCGFTFGNPSRAFGHTYYLGAIPGGRGISDFTMPASTLGWDWCDLVHPDDMYANVPLGDAGDIMTAIYQAVTDTQLSDPIGTLQAIIAAIPKVLTEAGVSIPLLAQLGAGALSGNPAAMAGVLLPVLMSSLPGLIGGQAGELTGPAAAVQAAIIALRFAASGTAAHINYHAWEVWPGQTYLGLAIQHVRDWAGRTPVHN</sequence>
<evidence type="ECO:0000313" key="2">
    <source>
        <dbReference type="Proteomes" id="UP001635816"/>
    </source>
</evidence>
<name>A0ABW9L7K9_9MYCO</name>
<evidence type="ECO:0008006" key="3">
    <source>
        <dbReference type="Google" id="ProtNLM"/>
    </source>
</evidence>
<dbReference type="InterPro" id="IPR029058">
    <property type="entry name" value="AB_hydrolase_fold"/>
</dbReference>
<dbReference type="Proteomes" id="UP001635816">
    <property type="component" value="Unassembled WGS sequence"/>
</dbReference>
<keyword evidence="2" id="KW-1185">Reference proteome</keyword>
<evidence type="ECO:0000313" key="1">
    <source>
        <dbReference type="EMBL" id="MFN6543929.1"/>
    </source>
</evidence>
<proteinExistence type="predicted"/>
<comment type="caution">
    <text evidence="1">The sequence shown here is derived from an EMBL/GenBank/DDBJ whole genome shotgun (WGS) entry which is preliminary data.</text>
</comment>